<evidence type="ECO:0000256" key="1">
    <source>
        <dbReference type="ARBA" id="ARBA00001946"/>
    </source>
</evidence>
<dbReference type="EC" id="2.7.8.15" evidence="5"/>
<evidence type="ECO:0000256" key="16">
    <source>
        <dbReference type="ARBA" id="ARBA00033238"/>
    </source>
</evidence>
<keyword evidence="7" id="KW-0328">Glycosyltransferase</keyword>
<evidence type="ECO:0000256" key="9">
    <source>
        <dbReference type="ARBA" id="ARBA00022692"/>
    </source>
</evidence>
<proteinExistence type="inferred from homology"/>
<evidence type="ECO:0000256" key="4">
    <source>
        <dbReference type="ARBA" id="ARBA00009317"/>
    </source>
</evidence>
<comment type="subcellular location">
    <subcellularLocation>
        <location evidence="2">Endoplasmic reticulum membrane</location>
        <topology evidence="2">Multi-pass membrane protein</topology>
    </subcellularLocation>
</comment>
<evidence type="ECO:0000256" key="17">
    <source>
        <dbReference type="ARBA" id="ARBA00044717"/>
    </source>
</evidence>
<keyword evidence="12" id="KW-0460">Magnesium</keyword>
<evidence type="ECO:0000256" key="6">
    <source>
        <dbReference type="ARBA" id="ARBA00017659"/>
    </source>
</evidence>
<dbReference type="AlphaFoldDB" id="A0A0C7MXR3"/>
<organism evidence="20 21">
    <name type="scientific">Lachancea lanzarotensis</name>
    <dbReference type="NCBI Taxonomy" id="1245769"/>
    <lineage>
        <taxon>Eukaryota</taxon>
        <taxon>Fungi</taxon>
        <taxon>Dikarya</taxon>
        <taxon>Ascomycota</taxon>
        <taxon>Saccharomycotina</taxon>
        <taxon>Saccharomycetes</taxon>
        <taxon>Saccharomycetales</taxon>
        <taxon>Saccharomycetaceae</taxon>
        <taxon>Lachancea</taxon>
    </lineage>
</organism>
<gene>
    <name evidence="20" type="ORF">LALA0_S13e03180g</name>
</gene>
<feature type="transmembrane region" description="Helical" evidence="19">
    <location>
        <begin position="288"/>
        <end position="306"/>
    </location>
</feature>
<evidence type="ECO:0000256" key="3">
    <source>
        <dbReference type="ARBA" id="ARBA00004922"/>
    </source>
</evidence>
<evidence type="ECO:0000313" key="21">
    <source>
        <dbReference type="Proteomes" id="UP000054304"/>
    </source>
</evidence>
<dbReference type="PANTHER" id="PTHR10571:SF0">
    <property type="entry name" value="UDP-N-ACETYLGLUCOSAMINE--DOLICHYL-PHOSPHATE N-ACETYLGLUCOSAMINEPHOSPHOTRANSFERASE"/>
    <property type="match status" value="1"/>
</dbReference>
<name>A0A0C7MXR3_9SACH</name>
<evidence type="ECO:0000256" key="5">
    <source>
        <dbReference type="ARBA" id="ARBA00013225"/>
    </source>
</evidence>
<dbReference type="RefSeq" id="XP_022630997.1">
    <property type="nucleotide sequence ID" value="XM_022773643.1"/>
</dbReference>
<dbReference type="HOGENOM" id="CLU_029942_1_0_1"/>
<evidence type="ECO:0000256" key="15">
    <source>
        <dbReference type="ARBA" id="ARBA00029567"/>
    </source>
</evidence>
<evidence type="ECO:0000256" key="14">
    <source>
        <dbReference type="ARBA" id="ARBA00023136"/>
    </source>
</evidence>
<dbReference type="EMBL" id="LN736372">
    <property type="protein sequence ID" value="CEP64795.1"/>
    <property type="molecule type" value="Genomic_DNA"/>
</dbReference>
<comment type="cofactor">
    <cofactor evidence="1">
        <name>Mg(2+)</name>
        <dbReference type="ChEBI" id="CHEBI:18420"/>
    </cofactor>
</comment>
<dbReference type="GO" id="GO:0003975">
    <property type="term" value="F:UDP-N-acetylglucosamine-dolichyl-phosphate N-acetylglucosaminephosphotransferase activity"/>
    <property type="evidence" value="ECO:0007669"/>
    <property type="project" value="UniProtKB-EC"/>
</dbReference>
<feature type="transmembrane region" description="Helical" evidence="19">
    <location>
        <begin position="227"/>
        <end position="246"/>
    </location>
</feature>
<dbReference type="InterPro" id="IPR033895">
    <property type="entry name" value="GPT"/>
</dbReference>
<evidence type="ECO:0000256" key="12">
    <source>
        <dbReference type="ARBA" id="ARBA00022842"/>
    </source>
</evidence>
<sequence>MRQYLLILLAVSLLYFSRHYSPLLAAIAFAILGYQATNALIPCVSASFVKIGLFGKDLSKPERPVLPESIGAISAMVYLFIMFFYIPFLFYKYLVVITSGGGHRDVSVMESMAQEEYLFPHGKMSEYLSAVLCLQSTVLLGMADDLFDLRWRHKFFLPAVAAIPLLVVYYVDFGVTYVLIPDVIKNWFPTTKTALNLGAFYYVYMASMAIFCPNSINILAGINGLEVGQSIVLAIISLINDALYLTLGNEASKEAHRFSAILIIPFLGVAIALWNWNKWPAKVFVGDTFCYFAGMIFSVVGILGHFSKTTLLLFIPQTLNFIYSCPQLFGLVPCPRHRMPRFEEKNGLLYPSRAEFSDKPPKKIMMPILRLLHTLKLIDLQIEPKTNEIKNCTNMTLINLVLVWSGPLREDKLCNRILTLQLFIGVTAIAARHCLGSLIFGHDNIQFI</sequence>
<dbReference type="PANTHER" id="PTHR10571">
    <property type="entry name" value="UDP-N-ACETYLGLUCOSAMINE--DOLICHYL-PHOSPHATE N-ACETYLGLUCOSAMINEPHOSPHOTRANSFERASE"/>
    <property type="match status" value="1"/>
</dbReference>
<reference evidence="20 21" key="1">
    <citation type="submission" date="2014-12" db="EMBL/GenBank/DDBJ databases">
        <authorList>
            <person name="Neuveglise Cecile"/>
        </authorList>
    </citation>
    <scope>NUCLEOTIDE SEQUENCE [LARGE SCALE GENOMIC DNA]</scope>
    <source>
        <strain evidence="20 21">CBS 12615</strain>
    </source>
</reference>
<keyword evidence="10" id="KW-0479">Metal-binding</keyword>
<dbReference type="GO" id="GO:0016757">
    <property type="term" value="F:glycosyltransferase activity"/>
    <property type="evidence" value="ECO:0007669"/>
    <property type="project" value="UniProtKB-KW"/>
</dbReference>
<keyword evidence="8" id="KW-0808">Transferase</keyword>
<dbReference type="GO" id="GO:0006488">
    <property type="term" value="P:dolichol-linked oligosaccharide biosynthetic process"/>
    <property type="evidence" value="ECO:0007669"/>
    <property type="project" value="EnsemblFungi"/>
</dbReference>
<feature type="transmembrane region" description="Helical" evidence="19">
    <location>
        <begin position="200"/>
        <end position="220"/>
    </location>
</feature>
<keyword evidence="21" id="KW-1185">Reference proteome</keyword>
<dbReference type="GeneID" id="34688362"/>
<comment type="catalytic activity">
    <reaction evidence="18">
        <text>a di-trans,poly-cis-dolichyl phosphate + UDP-N-acetyl-alpha-D-glucosamine = an N-acetyl-alpha-D-glucosaminyl-diphospho-di-trans,poly-cis-dolichol + UMP</text>
        <dbReference type="Rhea" id="RHEA:13289"/>
        <dbReference type="Rhea" id="RHEA-COMP:19498"/>
        <dbReference type="Rhea" id="RHEA-COMP:19507"/>
        <dbReference type="ChEBI" id="CHEBI:57683"/>
        <dbReference type="ChEBI" id="CHEBI:57705"/>
        <dbReference type="ChEBI" id="CHEBI:57865"/>
        <dbReference type="ChEBI" id="CHEBI:58427"/>
        <dbReference type="EC" id="2.7.8.15"/>
    </reaction>
    <physiologicalReaction direction="left-to-right" evidence="18">
        <dbReference type="Rhea" id="RHEA:13290"/>
    </physiologicalReaction>
</comment>
<dbReference type="Pfam" id="PF00953">
    <property type="entry name" value="Glycos_transf_4"/>
    <property type="match status" value="1"/>
</dbReference>
<keyword evidence="11" id="KW-0256">Endoplasmic reticulum</keyword>
<comment type="function">
    <text evidence="17">UDP-N-acetylglucosamine--dolichyl-phosphate N-acetylglucosaminephosphotransferase that operates in the biosynthetic pathway of dolichol-linked oligosaccharides, the glycan precursors employed in protein asparagine (N)-glycosylation. The assembly of dolichol-linked oligosaccharides begins on the cytosolic side of the endoplasmic reticulum membrane and finishes in its lumen. The sequential addition of sugars to dolichol pyrophosphate produces dolichol-linked oligosaccharides containing fourteen sugars, including two GlcNAcs, nine mannoses and three glucoses. Once assembled, the oligosaccharide is transferred from the lipid to nascent proteins by oligosaccharyltransferases. Catalyzes the initial step of dolichol-linked oligosaccharide biosynthesis, transfering GlcNAc-1-P from cytosolic UDP-GlcNAc onto the carrier lipid dolichyl phosphate (P-dolichol), yielding GlcNAc-P-P-dolichol embedded in the cytoplasmic leaflet of the endoplasmic reticulum membrane.</text>
</comment>
<dbReference type="OrthoDB" id="10262326at2759"/>
<feature type="transmembrane region" description="Helical" evidence="19">
    <location>
        <begin position="312"/>
        <end position="332"/>
    </location>
</feature>
<feature type="transmembrane region" description="Helical" evidence="19">
    <location>
        <begin position="258"/>
        <end position="276"/>
    </location>
</feature>
<dbReference type="Proteomes" id="UP000054304">
    <property type="component" value="Unassembled WGS sequence"/>
</dbReference>
<comment type="pathway">
    <text evidence="3">Protein modification; protein glycosylation.</text>
</comment>
<comment type="similarity">
    <text evidence="4">Belongs to the glycosyltransferase 4 family.</text>
</comment>
<evidence type="ECO:0000256" key="2">
    <source>
        <dbReference type="ARBA" id="ARBA00004477"/>
    </source>
</evidence>
<evidence type="ECO:0000256" key="8">
    <source>
        <dbReference type="ARBA" id="ARBA00022679"/>
    </source>
</evidence>
<dbReference type="InterPro" id="IPR000715">
    <property type="entry name" value="Glycosyl_transferase_4"/>
</dbReference>
<accession>A0A0C7MXR3</accession>
<keyword evidence="13 19" id="KW-1133">Transmembrane helix</keyword>
<dbReference type="GO" id="GO:0046872">
    <property type="term" value="F:metal ion binding"/>
    <property type="evidence" value="ECO:0007669"/>
    <property type="project" value="UniProtKB-KW"/>
</dbReference>
<keyword evidence="14 19" id="KW-0472">Membrane</keyword>
<feature type="transmembrane region" description="Helical" evidence="19">
    <location>
        <begin position="65"/>
        <end position="86"/>
    </location>
</feature>
<keyword evidence="9 19" id="KW-0812">Transmembrane</keyword>
<dbReference type="UniPathway" id="UPA00378"/>
<feature type="transmembrane region" description="Helical" evidence="19">
    <location>
        <begin position="155"/>
        <end position="180"/>
    </location>
</feature>
<evidence type="ECO:0000256" key="11">
    <source>
        <dbReference type="ARBA" id="ARBA00022824"/>
    </source>
</evidence>
<feature type="transmembrane region" description="Helical" evidence="19">
    <location>
        <begin position="35"/>
        <end position="53"/>
    </location>
</feature>
<evidence type="ECO:0000256" key="18">
    <source>
        <dbReference type="ARBA" id="ARBA00045078"/>
    </source>
</evidence>
<evidence type="ECO:0000256" key="7">
    <source>
        <dbReference type="ARBA" id="ARBA00022676"/>
    </source>
</evidence>
<protein>
    <recommendedName>
        <fullName evidence="6">UDP-N-acetylglucosamine--dolichyl-phosphate N-acetylglucosaminephosphotransferase</fullName>
        <ecNumber evidence="5">2.7.8.15</ecNumber>
    </recommendedName>
    <alternativeName>
        <fullName evidence="15">GlcNAc-1-P transferase</fullName>
    </alternativeName>
    <alternativeName>
        <fullName evidence="16">N-acetylglucosamine-1-phosphate transferase</fullName>
    </alternativeName>
</protein>
<evidence type="ECO:0000256" key="13">
    <source>
        <dbReference type="ARBA" id="ARBA00022989"/>
    </source>
</evidence>
<evidence type="ECO:0000256" key="19">
    <source>
        <dbReference type="SAM" id="Phobius"/>
    </source>
</evidence>
<dbReference type="GO" id="GO:0043541">
    <property type="term" value="C:UDP-N-acetylglucosamine transferase complex"/>
    <property type="evidence" value="ECO:0007669"/>
    <property type="project" value="EnsemblFungi"/>
</dbReference>
<dbReference type="GO" id="GO:0009060">
    <property type="term" value="P:aerobic respiration"/>
    <property type="evidence" value="ECO:0007669"/>
    <property type="project" value="EnsemblFungi"/>
</dbReference>
<dbReference type="STRING" id="1245769.A0A0C7MXR3"/>
<dbReference type="CDD" id="cd06855">
    <property type="entry name" value="GT_GPT_euk"/>
    <property type="match status" value="1"/>
</dbReference>
<evidence type="ECO:0000256" key="10">
    <source>
        <dbReference type="ARBA" id="ARBA00022723"/>
    </source>
</evidence>
<evidence type="ECO:0000313" key="20">
    <source>
        <dbReference type="EMBL" id="CEP64795.1"/>
    </source>
</evidence>